<dbReference type="GO" id="GO:0005634">
    <property type="term" value="C:nucleus"/>
    <property type="evidence" value="ECO:0007669"/>
    <property type="project" value="UniProtKB-SubCell"/>
</dbReference>
<dbReference type="OrthoDB" id="549257at2759"/>
<dbReference type="PANTHER" id="PTHR13421:SF16">
    <property type="entry name" value="SNRNA-ACTIVATING PROTEIN COMPLEX SUBUNIT 3"/>
    <property type="match status" value="1"/>
</dbReference>
<evidence type="ECO:0000256" key="1">
    <source>
        <dbReference type="ARBA" id="ARBA00004123"/>
    </source>
</evidence>
<keyword evidence="9" id="KW-1185">Reference proteome</keyword>
<gene>
    <name evidence="8" type="ORF">OSTQU699_LOCUS5796</name>
</gene>
<keyword evidence="4" id="KW-0238">DNA-binding</keyword>
<evidence type="ECO:0000256" key="6">
    <source>
        <dbReference type="ARBA" id="ARBA00023242"/>
    </source>
</evidence>
<keyword evidence="6" id="KW-0539">Nucleus</keyword>
<comment type="subcellular location">
    <subcellularLocation>
        <location evidence="1">Nucleus</location>
    </subcellularLocation>
</comment>
<name>A0A8S1J031_9CHLO</name>
<evidence type="ECO:0000313" key="9">
    <source>
        <dbReference type="Proteomes" id="UP000708148"/>
    </source>
</evidence>
<dbReference type="AlphaFoldDB" id="A0A8S1J031"/>
<dbReference type="GO" id="GO:0019185">
    <property type="term" value="C:snRNA-activating protein complex"/>
    <property type="evidence" value="ECO:0007669"/>
    <property type="project" value="TreeGrafter"/>
</dbReference>
<evidence type="ECO:0000313" key="8">
    <source>
        <dbReference type="EMBL" id="CAD7700437.1"/>
    </source>
</evidence>
<keyword evidence="5" id="KW-0804">Transcription</keyword>
<evidence type="ECO:0000256" key="7">
    <source>
        <dbReference type="SAM" id="MobiDB-lite"/>
    </source>
</evidence>
<dbReference type="GO" id="GO:0042795">
    <property type="term" value="P:snRNA transcription by RNA polymerase II"/>
    <property type="evidence" value="ECO:0007669"/>
    <property type="project" value="TreeGrafter"/>
</dbReference>
<reference evidence="8" key="1">
    <citation type="submission" date="2020-12" db="EMBL/GenBank/DDBJ databases">
        <authorList>
            <person name="Iha C."/>
        </authorList>
    </citation>
    <scope>NUCLEOTIDE SEQUENCE</scope>
</reference>
<dbReference type="PANTHER" id="PTHR13421">
    <property type="entry name" value="SNRNA-ACTIVATING PROTEIN COMPLEX SUBUNIT 3"/>
    <property type="match status" value="1"/>
</dbReference>
<dbReference type="GO" id="GO:0003681">
    <property type="term" value="F:bent DNA binding"/>
    <property type="evidence" value="ECO:0007669"/>
    <property type="project" value="TreeGrafter"/>
</dbReference>
<evidence type="ECO:0000256" key="5">
    <source>
        <dbReference type="ARBA" id="ARBA00023163"/>
    </source>
</evidence>
<dbReference type="GO" id="GO:0001046">
    <property type="term" value="F:core promoter sequence-specific DNA binding"/>
    <property type="evidence" value="ECO:0007669"/>
    <property type="project" value="TreeGrafter"/>
</dbReference>
<evidence type="ECO:0000256" key="2">
    <source>
        <dbReference type="ARBA" id="ARBA00010410"/>
    </source>
</evidence>
<dbReference type="GO" id="GO:0042796">
    <property type="term" value="P:snRNA transcription by RNA polymerase III"/>
    <property type="evidence" value="ECO:0007669"/>
    <property type="project" value="TreeGrafter"/>
</dbReference>
<protein>
    <submittedName>
        <fullName evidence="8">Uncharacterized protein</fullName>
    </submittedName>
</protein>
<evidence type="ECO:0000256" key="4">
    <source>
        <dbReference type="ARBA" id="ARBA00023125"/>
    </source>
</evidence>
<comment type="similarity">
    <text evidence="2">Belongs to the SNAPC3/SRD2 family.</text>
</comment>
<dbReference type="GO" id="GO:0000978">
    <property type="term" value="F:RNA polymerase II cis-regulatory region sequence-specific DNA binding"/>
    <property type="evidence" value="ECO:0007669"/>
    <property type="project" value="TreeGrafter"/>
</dbReference>
<dbReference type="Pfam" id="PF12251">
    <property type="entry name" value="SNAPC3"/>
    <property type="match status" value="1"/>
</dbReference>
<dbReference type="InterPro" id="IPR022042">
    <property type="entry name" value="snRNA-activating_su3"/>
</dbReference>
<dbReference type="GO" id="GO:0001006">
    <property type="term" value="F:RNA polymerase III type 3 promoter sequence-specific DNA binding"/>
    <property type="evidence" value="ECO:0007669"/>
    <property type="project" value="TreeGrafter"/>
</dbReference>
<dbReference type="Proteomes" id="UP000708148">
    <property type="component" value="Unassembled WGS sequence"/>
</dbReference>
<keyword evidence="3" id="KW-0805">Transcription regulation</keyword>
<accession>A0A8S1J031</accession>
<sequence length="524" mass="58730">MALPGNHKRGRPVNEQGDEDPRLRAKKKCVSARVPTRATPFPPRSYRPHYGEPSKVGAFKGNCERLVGLLQERLDDVEIAKPADISVDDISFLREFKKRKTIGRRSSLPNPQSCFDTDLTDSEESCWSEHDMDEWDGCDPSPAHQENSKAGCSCAAGTLPCCVSENGSKPAEKHRHPAARFGLFDQVLMSFSELTTHLGSVFDFLMRGRANDKYRKAVEVLLTKIAANVAQDAEGTKPSAGGLGHYNAQLKRALCGRNGQETLSEGDREDKLVGGIGPSSSSVGLVQHISEVVVVLRVHKAAWRNCRAGNTYNTGWQATDILALGRHALSEVLDVIRCPADSNLASVNKSVNSAYLFIEGVFYNDTRQPGAVDASREIRDFCTKHKTGWPLHPESPHDWQFEVADIDGTKVEEMWLRAGNKPLYLYCHQACCEHLMSILDVRLLHSEDPWELSQRPVVVNEPKERGRKCYICRKKYSTKVTYQNPLVLYNPCFLCNECFQMLHYDKNGDLLLDQVIVFPYSHER</sequence>
<evidence type="ECO:0000256" key="3">
    <source>
        <dbReference type="ARBA" id="ARBA00023015"/>
    </source>
</evidence>
<organism evidence="8 9">
    <name type="scientific">Ostreobium quekettii</name>
    <dbReference type="NCBI Taxonomy" id="121088"/>
    <lineage>
        <taxon>Eukaryota</taxon>
        <taxon>Viridiplantae</taxon>
        <taxon>Chlorophyta</taxon>
        <taxon>core chlorophytes</taxon>
        <taxon>Ulvophyceae</taxon>
        <taxon>TCBD clade</taxon>
        <taxon>Bryopsidales</taxon>
        <taxon>Ostreobineae</taxon>
        <taxon>Ostreobiaceae</taxon>
        <taxon>Ostreobium</taxon>
    </lineage>
</organism>
<feature type="region of interest" description="Disordered" evidence="7">
    <location>
        <begin position="1"/>
        <end position="53"/>
    </location>
</feature>
<proteinExistence type="inferred from homology"/>
<feature type="compositionally biased region" description="Basic residues" evidence="7">
    <location>
        <begin position="1"/>
        <end position="11"/>
    </location>
</feature>
<dbReference type="EMBL" id="CAJHUC010001265">
    <property type="protein sequence ID" value="CAD7700437.1"/>
    <property type="molecule type" value="Genomic_DNA"/>
</dbReference>
<comment type="caution">
    <text evidence="8">The sequence shown here is derived from an EMBL/GenBank/DDBJ whole genome shotgun (WGS) entry which is preliminary data.</text>
</comment>